<dbReference type="AlphaFoldDB" id="A0A8D7ZW15"/>
<organism evidence="1">
    <name type="scientific">Culex pipiens</name>
    <name type="common">House mosquito</name>
    <dbReference type="NCBI Taxonomy" id="7175"/>
    <lineage>
        <taxon>Eukaryota</taxon>
        <taxon>Metazoa</taxon>
        <taxon>Ecdysozoa</taxon>
        <taxon>Arthropoda</taxon>
        <taxon>Hexapoda</taxon>
        <taxon>Insecta</taxon>
        <taxon>Pterygota</taxon>
        <taxon>Neoptera</taxon>
        <taxon>Endopterygota</taxon>
        <taxon>Diptera</taxon>
        <taxon>Nematocera</taxon>
        <taxon>Culicoidea</taxon>
        <taxon>Culicidae</taxon>
        <taxon>Culicinae</taxon>
        <taxon>Culicini</taxon>
        <taxon>Culex</taxon>
        <taxon>Culex</taxon>
    </lineage>
</organism>
<sequence length="123" mass="14086">MLPFFCSFRPSFTLRPDNNLIIHHFAKLIHVPVPLKNQLSNLCRNKQHKKSLHSLTGFIYEVRCNLQLPCQENQNTHTHAHIKQTFTPKKVQLVLNKLKSRPSSETATILPVAGWLLPADSLV</sequence>
<name>A0A8D7ZW15_CULPI</name>
<evidence type="ECO:0000313" key="1">
    <source>
        <dbReference type="EMBL" id="CAG6445606.1"/>
    </source>
</evidence>
<protein>
    <submittedName>
        <fullName evidence="1">(northern house mosquito) hypothetical protein</fullName>
    </submittedName>
</protein>
<accession>A0A8D7ZW15</accession>
<proteinExistence type="predicted"/>
<reference evidence="1" key="1">
    <citation type="submission" date="2021-05" db="EMBL/GenBank/DDBJ databases">
        <authorList>
            <person name="Alioto T."/>
            <person name="Alioto T."/>
            <person name="Gomez Garrido J."/>
        </authorList>
    </citation>
    <scope>NUCLEOTIDE SEQUENCE</scope>
</reference>
<dbReference type="EMBL" id="HBUE01005226">
    <property type="protein sequence ID" value="CAG6445606.1"/>
    <property type="molecule type" value="Transcribed_RNA"/>
</dbReference>